<keyword evidence="1" id="KW-0812">Transmembrane</keyword>
<dbReference type="Proteomes" id="UP000838308">
    <property type="component" value="Unassembled WGS sequence"/>
</dbReference>
<feature type="transmembrane region" description="Helical" evidence="1">
    <location>
        <begin position="102"/>
        <end position="124"/>
    </location>
</feature>
<feature type="transmembrane region" description="Helical" evidence="1">
    <location>
        <begin position="9"/>
        <end position="28"/>
    </location>
</feature>
<evidence type="ECO:0000313" key="2">
    <source>
        <dbReference type="EMBL" id="CAH2717315.1"/>
    </source>
</evidence>
<organism evidence="2 3">
    <name type="scientific">Neobacillus rhizosphaerae</name>
    <dbReference type="NCBI Taxonomy" id="2880965"/>
    <lineage>
        <taxon>Bacteria</taxon>
        <taxon>Bacillati</taxon>
        <taxon>Bacillota</taxon>
        <taxon>Bacilli</taxon>
        <taxon>Bacillales</taxon>
        <taxon>Bacillaceae</taxon>
        <taxon>Neobacillus</taxon>
    </lineage>
</organism>
<evidence type="ECO:0000313" key="3">
    <source>
        <dbReference type="Proteomes" id="UP000838308"/>
    </source>
</evidence>
<sequence>MRFLIETQILAILFAFFWVLYLNIIAFFDQPGRALQYINWFVFGFAILLTIIYFLMTKYFIGRNWMAVLLILLPYFLIYQPFFERLQSSLVNDNYRMMINFLSRSTGTLHVITMLFGIMMGIMFSKPQSKG</sequence>
<feature type="transmembrane region" description="Helical" evidence="1">
    <location>
        <begin position="65"/>
        <end position="82"/>
    </location>
</feature>
<keyword evidence="1" id="KW-0472">Membrane</keyword>
<evidence type="ECO:0000256" key="1">
    <source>
        <dbReference type="SAM" id="Phobius"/>
    </source>
</evidence>
<dbReference type="RefSeq" id="WP_248737538.1">
    <property type="nucleotide sequence ID" value="NZ_CALBWS010000044.1"/>
</dbReference>
<keyword evidence="3" id="KW-1185">Reference proteome</keyword>
<feature type="transmembrane region" description="Helical" evidence="1">
    <location>
        <begin position="34"/>
        <end position="56"/>
    </location>
</feature>
<gene>
    <name evidence="2" type="ORF">BACCIP111895_04507</name>
</gene>
<name>A0ABM9EX91_9BACI</name>
<accession>A0ABM9EX91</accession>
<reference evidence="2" key="1">
    <citation type="submission" date="2022-04" db="EMBL/GenBank/DDBJ databases">
        <authorList>
            <person name="Criscuolo A."/>
        </authorList>
    </citation>
    <scope>NUCLEOTIDE SEQUENCE</scope>
    <source>
        <strain evidence="2">CIP111895</strain>
    </source>
</reference>
<proteinExistence type="predicted"/>
<comment type="caution">
    <text evidence="2">The sequence shown here is derived from an EMBL/GenBank/DDBJ whole genome shotgun (WGS) entry which is preliminary data.</text>
</comment>
<dbReference type="EMBL" id="CALBWS010000044">
    <property type="protein sequence ID" value="CAH2717315.1"/>
    <property type="molecule type" value="Genomic_DNA"/>
</dbReference>
<protein>
    <submittedName>
        <fullName evidence="2">Uncharacterized protein</fullName>
    </submittedName>
</protein>
<keyword evidence="1" id="KW-1133">Transmembrane helix</keyword>